<keyword evidence="6 7" id="KW-0653">Protein transport</keyword>
<gene>
    <name evidence="10" type="ORF">HD556DRAFT_1357430</name>
</gene>
<dbReference type="InterPro" id="IPR021648">
    <property type="entry name" value="GLUE_dom"/>
</dbReference>
<dbReference type="EMBL" id="JABBWE010000017">
    <property type="protein sequence ID" value="KAG1796961.1"/>
    <property type="molecule type" value="Genomic_DNA"/>
</dbReference>
<dbReference type="InterPro" id="IPR037855">
    <property type="entry name" value="Vps36"/>
</dbReference>
<dbReference type="PANTHER" id="PTHR13128">
    <property type="entry name" value="VACUOLAR PROTEIN-SORTING-ASSOCIATED PROTEIN 36"/>
    <property type="match status" value="1"/>
</dbReference>
<evidence type="ECO:0000256" key="6">
    <source>
        <dbReference type="ARBA" id="ARBA00022927"/>
    </source>
</evidence>
<dbReference type="GO" id="GO:0032266">
    <property type="term" value="F:phosphatidylinositol-3-phosphate binding"/>
    <property type="evidence" value="ECO:0007669"/>
    <property type="project" value="UniProtKB-UniRule"/>
</dbReference>
<dbReference type="InterPro" id="IPR036390">
    <property type="entry name" value="WH_DNA-bd_sf"/>
</dbReference>
<dbReference type="GeneID" id="64596286"/>
<dbReference type="AlphaFoldDB" id="A0A9P7DKC4"/>
<reference evidence="10" key="1">
    <citation type="journal article" date="2020" name="New Phytol.">
        <title>Comparative genomics reveals dynamic genome evolution in host specialist ectomycorrhizal fungi.</title>
        <authorList>
            <person name="Lofgren L.A."/>
            <person name="Nguyen N.H."/>
            <person name="Vilgalys R."/>
            <person name="Ruytinx J."/>
            <person name="Liao H.L."/>
            <person name="Branco S."/>
            <person name="Kuo A."/>
            <person name="LaButti K."/>
            <person name="Lipzen A."/>
            <person name="Andreopoulos W."/>
            <person name="Pangilinan J."/>
            <person name="Riley R."/>
            <person name="Hundley H."/>
            <person name="Na H."/>
            <person name="Barry K."/>
            <person name="Grigoriev I.V."/>
            <person name="Stajich J.E."/>
            <person name="Kennedy P.G."/>
        </authorList>
    </citation>
    <scope>NUCLEOTIDE SEQUENCE</scope>
    <source>
        <strain evidence="10">S12</strain>
    </source>
</reference>
<evidence type="ECO:0000256" key="8">
    <source>
        <dbReference type="SAM" id="MobiDB-lite"/>
    </source>
</evidence>
<feature type="domain" description="GLUE N-terminal" evidence="9">
    <location>
        <begin position="10"/>
        <end position="287"/>
    </location>
</feature>
<evidence type="ECO:0000256" key="3">
    <source>
        <dbReference type="ARBA" id="ARBA00022723"/>
    </source>
</evidence>
<feature type="compositionally biased region" description="Low complexity" evidence="8">
    <location>
        <begin position="368"/>
        <end position="393"/>
    </location>
</feature>
<feature type="region of interest" description="Disordered" evidence="8">
    <location>
        <begin position="368"/>
        <end position="397"/>
    </location>
</feature>
<dbReference type="Pfam" id="PF11605">
    <property type="entry name" value="Vps36_ESCRT-II"/>
    <property type="match status" value="1"/>
</dbReference>
<keyword evidence="5" id="KW-0862">Zinc</keyword>
<dbReference type="OrthoDB" id="271448at2759"/>
<keyword evidence="7" id="KW-0967">Endosome</keyword>
<dbReference type="GO" id="GO:0031902">
    <property type="term" value="C:late endosome membrane"/>
    <property type="evidence" value="ECO:0007669"/>
    <property type="project" value="UniProtKB-UniRule"/>
</dbReference>
<sequence>MALRRYTTSIDGTIPVPALLYDDEEHLASQDGVGIYDGLQKAPDYQTGSVHVSTHRLFFVHSQNPTSYSFTMDLLHVTRTNYYAGLFKSSPKVSLFLDASTALPLTTTSGQRTEIFESWECEVCSHRNPPGLSPAAARICALCGVPRSASAVSTASETSSQIQSLFSSIPESSYTSISSSSSPGPPSPPSTNDDSDGIACPACTFLNHPSLRVCEICTTLLPNIEHAGNMRAKSAPSTRPVSPISDSIDPANLLIKLSFRKGGDKPFYNVLRRALRSRAWEGKRIGHNARSGPSGLAITNPNYGPTPVAMRPSGIDGIMRNVEASAYVTQTDLNDALKDLEGLMMKAKDLVHLAGELNEKLTASSTITTTSTLASPFPTTSSPSTPGTQLSSPFSATTLVPSTEPEEAKFIRSSLAQLGLQMSNAPVTLDMIRDERRWVEELARELAGMLQGFPDDIPGQKSVGIMKDRGIVGLDEVWGGWNRARGVALIPPSTFLQVLPHLPAYTSPPIRSRVFNSGLSVLHIPPYTHASFTARIVGYLAMSGVMTTSQIAREENITIGLADEMIAAIEADGVICRDDERSAIKGGGSGTTSEVRWSRNLFLEYIWDGQL</sequence>
<keyword evidence="3" id="KW-0479">Metal-binding</keyword>
<dbReference type="InterPro" id="IPR011993">
    <property type="entry name" value="PH-like_dom_sf"/>
</dbReference>
<dbReference type="Gene3D" id="6.10.140.260">
    <property type="match status" value="1"/>
</dbReference>
<dbReference type="RefSeq" id="XP_041162232.1">
    <property type="nucleotide sequence ID" value="XM_041302522.1"/>
</dbReference>
<evidence type="ECO:0000256" key="5">
    <source>
        <dbReference type="ARBA" id="ARBA00022833"/>
    </source>
</evidence>
<evidence type="ECO:0000256" key="1">
    <source>
        <dbReference type="ARBA" id="ARBA00009697"/>
    </source>
</evidence>
<dbReference type="PANTHER" id="PTHR13128:SF12">
    <property type="entry name" value="VACUOLAR PROTEIN-SORTING-ASSOCIATED PROTEIN 36"/>
    <property type="match status" value="1"/>
</dbReference>
<organism evidence="10 11">
    <name type="scientific">Suillus plorans</name>
    <dbReference type="NCBI Taxonomy" id="116603"/>
    <lineage>
        <taxon>Eukaryota</taxon>
        <taxon>Fungi</taxon>
        <taxon>Dikarya</taxon>
        <taxon>Basidiomycota</taxon>
        <taxon>Agaricomycotina</taxon>
        <taxon>Agaricomycetes</taxon>
        <taxon>Agaricomycetidae</taxon>
        <taxon>Boletales</taxon>
        <taxon>Suillineae</taxon>
        <taxon>Suillaceae</taxon>
        <taxon>Suillus</taxon>
    </lineage>
</organism>
<evidence type="ECO:0000256" key="2">
    <source>
        <dbReference type="ARBA" id="ARBA00022448"/>
    </source>
</evidence>
<evidence type="ECO:0000259" key="9">
    <source>
        <dbReference type="PROSITE" id="PS51495"/>
    </source>
</evidence>
<dbReference type="Proteomes" id="UP000719766">
    <property type="component" value="Unassembled WGS sequence"/>
</dbReference>
<comment type="subcellular location">
    <subcellularLocation>
        <location evidence="7">Cytoplasm</location>
    </subcellularLocation>
    <subcellularLocation>
        <location evidence="7">Endosome</location>
    </subcellularLocation>
</comment>
<keyword evidence="4" id="KW-0863">Zinc-finger</keyword>
<dbReference type="Gene3D" id="2.30.29.30">
    <property type="entry name" value="Pleckstrin-homology domain (PH domain)/Phosphotyrosine-binding domain (PTB)"/>
    <property type="match status" value="2"/>
</dbReference>
<evidence type="ECO:0000313" key="11">
    <source>
        <dbReference type="Proteomes" id="UP000719766"/>
    </source>
</evidence>
<dbReference type="GO" id="GO:0043328">
    <property type="term" value="P:protein transport to vacuole involved in ubiquitin-dependent protein catabolic process via the multivesicular body sorting pathway"/>
    <property type="evidence" value="ECO:0007669"/>
    <property type="project" value="UniProtKB-UniRule"/>
</dbReference>
<dbReference type="GO" id="GO:0043130">
    <property type="term" value="F:ubiquitin binding"/>
    <property type="evidence" value="ECO:0007669"/>
    <property type="project" value="UniProtKB-UniRule"/>
</dbReference>
<dbReference type="Pfam" id="PF04157">
    <property type="entry name" value="EAP30"/>
    <property type="match status" value="1"/>
</dbReference>
<comment type="function">
    <text evidence="7">Component of the ESCRT-II complex (endosomal sorting complex required for transport II), which is required for multivesicular body (MVB) formation and sorting of endosomal cargo proteins into MVBs.</text>
</comment>
<evidence type="ECO:0000256" key="4">
    <source>
        <dbReference type="ARBA" id="ARBA00022771"/>
    </source>
</evidence>
<dbReference type="SUPFAM" id="SSF46785">
    <property type="entry name" value="Winged helix' DNA-binding domain"/>
    <property type="match status" value="1"/>
</dbReference>
<keyword evidence="11" id="KW-1185">Reference proteome</keyword>
<dbReference type="SMART" id="SM00547">
    <property type="entry name" value="ZnF_RBZ"/>
    <property type="match status" value="2"/>
</dbReference>
<dbReference type="InterPro" id="IPR001876">
    <property type="entry name" value="Znf_RanBP2"/>
</dbReference>
<dbReference type="PROSITE" id="PS51495">
    <property type="entry name" value="GLUE"/>
    <property type="match status" value="1"/>
</dbReference>
<keyword evidence="2 7" id="KW-0813">Transport</keyword>
<dbReference type="Gene3D" id="1.10.10.10">
    <property type="entry name" value="Winged helix-like DNA-binding domain superfamily/Winged helix DNA-binding domain"/>
    <property type="match status" value="2"/>
</dbReference>
<proteinExistence type="inferred from homology"/>
<dbReference type="SUPFAM" id="SSF50729">
    <property type="entry name" value="PH domain-like"/>
    <property type="match status" value="2"/>
</dbReference>
<evidence type="ECO:0000256" key="7">
    <source>
        <dbReference type="RuleBase" id="RU367095"/>
    </source>
</evidence>
<protein>
    <recommendedName>
        <fullName evidence="7">Vacuolar protein-sorting-associated protein 36</fullName>
    </recommendedName>
    <alternativeName>
        <fullName evidence="7">ESCRT-II complex subunit VPS36</fullName>
    </alternativeName>
</protein>
<evidence type="ECO:0000313" key="10">
    <source>
        <dbReference type="EMBL" id="KAG1796961.1"/>
    </source>
</evidence>
<comment type="similarity">
    <text evidence="1 7">Belongs to the VPS36 family.</text>
</comment>
<dbReference type="InterPro" id="IPR036388">
    <property type="entry name" value="WH-like_DNA-bd_sf"/>
</dbReference>
<name>A0A9P7DKC4_9AGAM</name>
<dbReference type="GO" id="GO:0008270">
    <property type="term" value="F:zinc ion binding"/>
    <property type="evidence" value="ECO:0007669"/>
    <property type="project" value="UniProtKB-KW"/>
</dbReference>
<comment type="subunit">
    <text evidence="7">Component of the endosomal sorting complex required for transport II (ESCRT-II).</text>
</comment>
<dbReference type="InterPro" id="IPR040608">
    <property type="entry name" value="Snf8/Vps36"/>
</dbReference>
<keyword evidence="7" id="KW-0963">Cytoplasm</keyword>
<accession>A0A9P7DKC4</accession>
<comment type="caution">
    <text evidence="10">The sequence shown here is derived from an EMBL/GenBank/DDBJ whole genome shotgun (WGS) entry which is preliminary data.</text>
</comment>
<dbReference type="GO" id="GO:0000814">
    <property type="term" value="C:ESCRT II complex"/>
    <property type="evidence" value="ECO:0007669"/>
    <property type="project" value="UniProtKB-UniRule"/>
</dbReference>
<dbReference type="Gene3D" id="2.30.30.380">
    <property type="entry name" value="Zn-finger domain of Sec23/24"/>
    <property type="match status" value="1"/>
</dbReference>